<dbReference type="InterPro" id="IPR032675">
    <property type="entry name" value="LRR_dom_sf"/>
</dbReference>
<evidence type="ECO:0000256" key="9">
    <source>
        <dbReference type="ARBA" id="ARBA00022840"/>
    </source>
</evidence>
<evidence type="ECO:0000256" key="14">
    <source>
        <dbReference type="SAM" id="SignalP"/>
    </source>
</evidence>
<gene>
    <name evidence="16" type="ORF">OSB04_004407</name>
</gene>
<feature type="domain" description="Protein kinase" evidence="15">
    <location>
        <begin position="590"/>
        <end position="854"/>
    </location>
</feature>
<dbReference type="AlphaFoldDB" id="A0AA38U926"/>
<dbReference type="EMBL" id="JARYMX010000001">
    <property type="protein sequence ID" value="KAJ9568441.1"/>
    <property type="molecule type" value="Genomic_DNA"/>
</dbReference>
<keyword evidence="3" id="KW-0808">Transferase</keyword>
<dbReference type="InterPro" id="IPR000719">
    <property type="entry name" value="Prot_kinase_dom"/>
</dbReference>
<evidence type="ECO:0000256" key="8">
    <source>
        <dbReference type="ARBA" id="ARBA00022777"/>
    </source>
</evidence>
<dbReference type="PANTHER" id="PTHR45631">
    <property type="entry name" value="OS07G0107800 PROTEIN-RELATED"/>
    <property type="match status" value="1"/>
</dbReference>
<evidence type="ECO:0000256" key="3">
    <source>
        <dbReference type="ARBA" id="ARBA00022679"/>
    </source>
</evidence>
<feature type="signal peptide" evidence="14">
    <location>
        <begin position="1"/>
        <end position="23"/>
    </location>
</feature>
<keyword evidence="4 13" id="KW-0812">Transmembrane</keyword>
<keyword evidence="11 13" id="KW-0472">Membrane</keyword>
<evidence type="ECO:0000256" key="10">
    <source>
        <dbReference type="ARBA" id="ARBA00022989"/>
    </source>
</evidence>
<organism evidence="16 17">
    <name type="scientific">Centaurea solstitialis</name>
    <name type="common">yellow star-thistle</name>
    <dbReference type="NCBI Taxonomy" id="347529"/>
    <lineage>
        <taxon>Eukaryota</taxon>
        <taxon>Viridiplantae</taxon>
        <taxon>Streptophyta</taxon>
        <taxon>Embryophyta</taxon>
        <taxon>Tracheophyta</taxon>
        <taxon>Spermatophyta</taxon>
        <taxon>Magnoliopsida</taxon>
        <taxon>eudicotyledons</taxon>
        <taxon>Gunneridae</taxon>
        <taxon>Pentapetalae</taxon>
        <taxon>asterids</taxon>
        <taxon>campanulids</taxon>
        <taxon>Asterales</taxon>
        <taxon>Asteraceae</taxon>
        <taxon>Carduoideae</taxon>
        <taxon>Cardueae</taxon>
        <taxon>Centaureinae</taxon>
        <taxon>Centaurea</taxon>
    </lineage>
</organism>
<dbReference type="PANTHER" id="PTHR45631:SF202">
    <property type="entry name" value="SENESCENCE-INDUCED RECEPTOR-LIKE SERINE_THREONINE-PROTEIN KINASE"/>
    <property type="match status" value="1"/>
</dbReference>
<dbReference type="SUPFAM" id="SSF56112">
    <property type="entry name" value="Protein kinase-like (PK-like)"/>
    <property type="match status" value="1"/>
</dbReference>
<dbReference type="PROSITE" id="PS00107">
    <property type="entry name" value="PROTEIN_KINASE_ATP"/>
    <property type="match status" value="1"/>
</dbReference>
<dbReference type="SUPFAM" id="SSF52058">
    <property type="entry name" value="L domain-like"/>
    <property type="match status" value="1"/>
</dbReference>
<sequence length="885" mass="98581">MWQGFLPTLVSLGIVLISVLVHGQDDQSGFISIDCGILEGSTYTDNVTGINYVSDADFIDSGETHNILPIYNSFTIGTQLNTLTSFPKNTRNCYTLKPTQGKGNRYLIRARFMYGNYDFNGKLPEFDVYLGPDYWDTVKLNSSDKPVSMEIIHVASSDYVHVCLVNTGRGTPFISAIEMRVLAGDMYKETDFGSLYLFTRVDFGSSYGTVRYKADGYDRLWGPINWPNSTFLYTLDKVSTGLFTTIDPPSEVMSTAIMPKYPINSFNINWTPDNTTDKFFMYMHFAEIEILKRNQTREFNIYLNGNLSYGPFSPLNHTTTTIYSTEPETVAPMYTLVINKTKNSTLPPIINALEIYTLKWLPQRQTYDQDGDNSPDERLLGCSLKLFAALWSIKSSYMVRKNWQGDPCAPQEFVWDGIGCSYNDTGSPRIVSLNLSTSGLNGEIDPGFANLTMMHTLDLSNNNLTGVVPDFLSGMNFLKVLNLKGNNFIGTVPAGLLAKANKGLLSLSFDSESTGDTLSSCDMNRCKREKDSKIIVPVVAAVASLFMILVALTAIWMIKKQIARGKRKTGTGLEIRKQQYTYSEVQSFTDNFSVVIGKGGFGTVYHGYIGDIEVAVKMLSESSLQGDKEFQAEAYLLLSVHHKNLTSLVGYCNEGNHKAIIYEYMAKGNLESHLFGLEYLHHGCKPPIVHRDVKCTNILLNGTFQAKLADFGLSRAFPTEGGSHISTAVAGTPGYLDPESFGINATRILACRYYTSNRLTEKSDVYSFGVVLLVIITGQPAVTKYDNDNIHISRWVNLMLANGNVKTIVDPRLLEDFDTNSAWKAVELAMACVARTPSRRPTMNEVVMELNDCLVTERARRETQTKTLPGLMSLNMESAHDPNPR</sequence>
<keyword evidence="9 12" id="KW-0067">ATP-binding</keyword>
<dbReference type="Proteomes" id="UP001172457">
    <property type="component" value="Chromosome 1"/>
</dbReference>
<dbReference type="Pfam" id="PF12799">
    <property type="entry name" value="LRR_4"/>
    <property type="match status" value="1"/>
</dbReference>
<protein>
    <recommendedName>
        <fullName evidence="15">Protein kinase domain-containing protein</fullName>
    </recommendedName>
</protein>
<feature type="binding site" evidence="12">
    <location>
        <position position="617"/>
    </location>
    <ligand>
        <name>ATP</name>
        <dbReference type="ChEBI" id="CHEBI:30616"/>
    </ligand>
</feature>
<dbReference type="Pfam" id="PF00069">
    <property type="entry name" value="Pkinase"/>
    <property type="match status" value="1"/>
</dbReference>
<dbReference type="GO" id="GO:0004672">
    <property type="term" value="F:protein kinase activity"/>
    <property type="evidence" value="ECO:0007669"/>
    <property type="project" value="InterPro"/>
</dbReference>
<keyword evidence="8" id="KW-0418">Kinase</keyword>
<keyword evidence="5 14" id="KW-0732">Signal</keyword>
<keyword evidence="2" id="KW-0433">Leucine-rich repeat</keyword>
<evidence type="ECO:0000259" key="15">
    <source>
        <dbReference type="PROSITE" id="PS50011"/>
    </source>
</evidence>
<evidence type="ECO:0000256" key="11">
    <source>
        <dbReference type="ARBA" id="ARBA00023136"/>
    </source>
</evidence>
<dbReference type="Gene3D" id="3.80.10.10">
    <property type="entry name" value="Ribonuclease Inhibitor"/>
    <property type="match status" value="1"/>
</dbReference>
<evidence type="ECO:0000256" key="7">
    <source>
        <dbReference type="ARBA" id="ARBA00022741"/>
    </source>
</evidence>
<evidence type="ECO:0000256" key="13">
    <source>
        <dbReference type="SAM" id="Phobius"/>
    </source>
</evidence>
<dbReference type="PROSITE" id="PS50011">
    <property type="entry name" value="PROTEIN_KINASE_DOM"/>
    <property type="match status" value="1"/>
</dbReference>
<evidence type="ECO:0000313" key="17">
    <source>
        <dbReference type="Proteomes" id="UP001172457"/>
    </source>
</evidence>
<evidence type="ECO:0000256" key="1">
    <source>
        <dbReference type="ARBA" id="ARBA00004167"/>
    </source>
</evidence>
<evidence type="ECO:0000256" key="2">
    <source>
        <dbReference type="ARBA" id="ARBA00022614"/>
    </source>
</evidence>
<dbReference type="InterPro" id="IPR011009">
    <property type="entry name" value="Kinase-like_dom_sf"/>
</dbReference>
<feature type="chain" id="PRO_5041232541" description="Protein kinase domain-containing protein" evidence="14">
    <location>
        <begin position="24"/>
        <end position="885"/>
    </location>
</feature>
<dbReference type="SMART" id="SM00220">
    <property type="entry name" value="S_TKc"/>
    <property type="match status" value="1"/>
</dbReference>
<reference evidence="16" key="1">
    <citation type="submission" date="2023-03" db="EMBL/GenBank/DDBJ databases">
        <title>Chromosome-scale reference genome and RAD-based genetic map of yellow starthistle (Centaurea solstitialis) reveal putative structural variation and QTLs associated with invader traits.</title>
        <authorList>
            <person name="Reatini B."/>
            <person name="Cang F.A."/>
            <person name="Jiang Q."/>
            <person name="Mckibben M.T.W."/>
            <person name="Barker M.S."/>
            <person name="Rieseberg L.H."/>
            <person name="Dlugosch K.M."/>
        </authorList>
    </citation>
    <scope>NUCLEOTIDE SEQUENCE</scope>
    <source>
        <strain evidence="16">CAN-66</strain>
        <tissue evidence="16">Leaf</tissue>
    </source>
</reference>
<evidence type="ECO:0000313" key="16">
    <source>
        <dbReference type="EMBL" id="KAJ9568441.1"/>
    </source>
</evidence>
<dbReference type="GO" id="GO:0005524">
    <property type="term" value="F:ATP binding"/>
    <property type="evidence" value="ECO:0007669"/>
    <property type="project" value="UniProtKB-UniRule"/>
</dbReference>
<keyword evidence="17" id="KW-1185">Reference proteome</keyword>
<comment type="subcellular location">
    <subcellularLocation>
        <location evidence="1">Membrane</location>
        <topology evidence="1">Single-pass membrane protein</topology>
    </subcellularLocation>
</comment>
<dbReference type="InterPro" id="IPR025875">
    <property type="entry name" value="Leu-rich_rpt_4"/>
</dbReference>
<evidence type="ECO:0000256" key="5">
    <source>
        <dbReference type="ARBA" id="ARBA00022729"/>
    </source>
</evidence>
<dbReference type="Gene3D" id="3.30.200.20">
    <property type="entry name" value="Phosphorylase Kinase, domain 1"/>
    <property type="match status" value="1"/>
</dbReference>
<dbReference type="Pfam" id="PF12819">
    <property type="entry name" value="Malectin_like"/>
    <property type="match status" value="1"/>
</dbReference>
<evidence type="ECO:0000256" key="6">
    <source>
        <dbReference type="ARBA" id="ARBA00022737"/>
    </source>
</evidence>
<name>A0AA38U926_9ASTR</name>
<keyword evidence="7 12" id="KW-0547">Nucleotide-binding</keyword>
<proteinExistence type="predicted"/>
<dbReference type="InterPro" id="IPR017441">
    <property type="entry name" value="Protein_kinase_ATP_BS"/>
</dbReference>
<feature type="transmembrane region" description="Helical" evidence="13">
    <location>
        <begin position="534"/>
        <end position="558"/>
    </location>
</feature>
<dbReference type="InterPro" id="IPR008271">
    <property type="entry name" value="Ser/Thr_kinase_AS"/>
</dbReference>
<dbReference type="PROSITE" id="PS00108">
    <property type="entry name" value="PROTEIN_KINASE_ST"/>
    <property type="match status" value="1"/>
</dbReference>
<keyword evidence="10 13" id="KW-1133">Transmembrane helix</keyword>
<dbReference type="FunFam" id="3.80.10.10:FF:000129">
    <property type="entry name" value="Leucine-rich repeat receptor-like kinase"/>
    <property type="match status" value="1"/>
</dbReference>
<keyword evidence="6" id="KW-0677">Repeat</keyword>
<accession>A0AA38U926</accession>
<comment type="caution">
    <text evidence="16">The sequence shown here is derived from an EMBL/GenBank/DDBJ whole genome shotgun (WGS) entry which is preliminary data.</text>
</comment>
<dbReference type="InterPro" id="IPR024788">
    <property type="entry name" value="Malectin-like_Carb-bd_dom"/>
</dbReference>
<dbReference type="GO" id="GO:0016020">
    <property type="term" value="C:membrane"/>
    <property type="evidence" value="ECO:0007669"/>
    <property type="project" value="UniProtKB-SubCell"/>
</dbReference>
<dbReference type="Gene3D" id="1.10.510.10">
    <property type="entry name" value="Transferase(Phosphotransferase) domain 1"/>
    <property type="match status" value="1"/>
</dbReference>
<evidence type="ECO:0000256" key="4">
    <source>
        <dbReference type="ARBA" id="ARBA00022692"/>
    </source>
</evidence>
<evidence type="ECO:0000256" key="12">
    <source>
        <dbReference type="PROSITE-ProRule" id="PRU10141"/>
    </source>
</evidence>